<feature type="transmembrane region" description="Helical" evidence="1">
    <location>
        <begin position="35"/>
        <end position="55"/>
    </location>
</feature>
<dbReference type="AlphaFoldDB" id="A0A8R7QIB2"/>
<dbReference type="Gramene" id="TuG1812G0500005271.01.T01">
    <property type="protein sequence ID" value="TuG1812G0500005271.01.T01.cds327422"/>
    <property type="gene ID" value="TuG1812G0500005271.01"/>
</dbReference>
<organism evidence="3 4">
    <name type="scientific">Triticum urartu</name>
    <name type="common">Red wild einkorn</name>
    <name type="synonym">Crithodium urartu</name>
    <dbReference type="NCBI Taxonomy" id="4572"/>
    <lineage>
        <taxon>Eukaryota</taxon>
        <taxon>Viridiplantae</taxon>
        <taxon>Streptophyta</taxon>
        <taxon>Embryophyta</taxon>
        <taxon>Tracheophyta</taxon>
        <taxon>Spermatophyta</taxon>
        <taxon>Magnoliopsida</taxon>
        <taxon>Liliopsida</taxon>
        <taxon>Poales</taxon>
        <taxon>Poaceae</taxon>
        <taxon>BOP clade</taxon>
        <taxon>Pooideae</taxon>
        <taxon>Triticodae</taxon>
        <taxon>Triticeae</taxon>
        <taxon>Triticinae</taxon>
        <taxon>Triticum</taxon>
    </lineage>
</organism>
<keyword evidence="1" id="KW-0812">Transmembrane</keyword>
<protein>
    <recommendedName>
        <fullName evidence="2">PGG domain-containing protein</fullName>
    </recommendedName>
</protein>
<reference evidence="3" key="2">
    <citation type="submission" date="2018-03" db="EMBL/GenBank/DDBJ databases">
        <title>The Triticum urartu genome reveals the dynamic nature of wheat genome evolution.</title>
        <authorList>
            <person name="Ling H."/>
            <person name="Ma B."/>
            <person name="Shi X."/>
            <person name="Liu H."/>
            <person name="Dong L."/>
            <person name="Sun H."/>
            <person name="Cao Y."/>
            <person name="Gao Q."/>
            <person name="Zheng S."/>
            <person name="Li Y."/>
            <person name="Yu Y."/>
            <person name="Du H."/>
            <person name="Qi M."/>
            <person name="Li Y."/>
            <person name="Yu H."/>
            <person name="Cui Y."/>
            <person name="Wang N."/>
            <person name="Chen C."/>
            <person name="Wu H."/>
            <person name="Zhao Y."/>
            <person name="Zhang J."/>
            <person name="Li Y."/>
            <person name="Zhou W."/>
            <person name="Zhang B."/>
            <person name="Hu W."/>
            <person name="Eijk M."/>
            <person name="Tang J."/>
            <person name="Witsenboer H."/>
            <person name="Zhao S."/>
            <person name="Li Z."/>
            <person name="Zhang A."/>
            <person name="Wang D."/>
            <person name="Liang C."/>
        </authorList>
    </citation>
    <scope>NUCLEOTIDE SEQUENCE [LARGE SCALE GENOMIC DNA]</scope>
    <source>
        <strain evidence="3">cv. G1812</strain>
    </source>
</reference>
<name>A0A8R7QIB2_TRIUA</name>
<evidence type="ECO:0000313" key="4">
    <source>
        <dbReference type="Proteomes" id="UP000015106"/>
    </source>
</evidence>
<accession>A0A8R7QIB2</accession>
<reference evidence="4" key="1">
    <citation type="journal article" date="2013" name="Nature">
        <title>Draft genome of the wheat A-genome progenitor Triticum urartu.</title>
        <authorList>
            <person name="Ling H.Q."/>
            <person name="Zhao S."/>
            <person name="Liu D."/>
            <person name="Wang J."/>
            <person name="Sun H."/>
            <person name="Zhang C."/>
            <person name="Fan H."/>
            <person name="Li D."/>
            <person name="Dong L."/>
            <person name="Tao Y."/>
            <person name="Gao C."/>
            <person name="Wu H."/>
            <person name="Li Y."/>
            <person name="Cui Y."/>
            <person name="Guo X."/>
            <person name="Zheng S."/>
            <person name="Wang B."/>
            <person name="Yu K."/>
            <person name="Liang Q."/>
            <person name="Yang W."/>
            <person name="Lou X."/>
            <person name="Chen J."/>
            <person name="Feng M."/>
            <person name="Jian J."/>
            <person name="Zhang X."/>
            <person name="Luo G."/>
            <person name="Jiang Y."/>
            <person name="Liu J."/>
            <person name="Wang Z."/>
            <person name="Sha Y."/>
            <person name="Zhang B."/>
            <person name="Wu H."/>
            <person name="Tang D."/>
            <person name="Shen Q."/>
            <person name="Xue P."/>
            <person name="Zou S."/>
            <person name="Wang X."/>
            <person name="Liu X."/>
            <person name="Wang F."/>
            <person name="Yang Y."/>
            <person name="An X."/>
            <person name="Dong Z."/>
            <person name="Zhang K."/>
            <person name="Zhang X."/>
            <person name="Luo M.C."/>
            <person name="Dvorak J."/>
            <person name="Tong Y."/>
            <person name="Wang J."/>
            <person name="Yang H."/>
            <person name="Li Z."/>
            <person name="Wang D."/>
            <person name="Zhang A."/>
            <person name="Wang J."/>
        </authorList>
    </citation>
    <scope>NUCLEOTIDE SEQUENCE</scope>
    <source>
        <strain evidence="4">cv. G1812</strain>
    </source>
</reference>
<keyword evidence="4" id="KW-1185">Reference proteome</keyword>
<evidence type="ECO:0000313" key="3">
    <source>
        <dbReference type="EnsemblPlants" id="TuG1812G0500005271.01.T01.cds327422"/>
    </source>
</evidence>
<proteinExistence type="predicted"/>
<reference evidence="3" key="3">
    <citation type="submission" date="2022-06" db="UniProtKB">
        <authorList>
            <consortium name="EnsemblPlants"/>
        </authorList>
    </citation>
    <scope>IDENTIFICATION</scope>
</reference>
<evidence type="ECO:0000259" key="2">
    <source>
        <dbReference type="Pfam" id="PF13962"/>
    </source>
</evidence>
<sequence length="192" mass="21085">MWGDDDTPWPSPSAHPPTVAGNPILLDFNAARYQAFFYCNATSFVASIAVILLLLQRTLKKQQPGAPLRTLQTAVVLDLLGLLGAYAAGSCRDWETSGYVIALVAVVVVFIALHGLLSFDIVFNKARKLLPKKYFGGGNDVEAQPGNPDQTSRHGQCLVYVFFACLRSFDSKCVRHTFHLMCLVCGVMNKYL</sequence>
<dbReference type="Proteomes" id="UP000015106">
    <property type="component" value="Chromosome 5"/>
</dbReference>
<dbReference type="InterPro" id="IPR026961">
    <property type="entry name" value="PGG_dom"/>
</dbReference>
<dbReference type="Pfam" id="PF13962">
    <property type="entry name" value="PGG"/>
    <property type="match status" value="1"/>
</dbReference>
<dbReference type="EnsemblPlants" id="TuG1812G0500005271.01.T01">
    <property type="protein sequence ID" value="TuG1812G0500005271.01.T01.cds327422"/>
    <property type="gene ID" value="TuG1812G0500005271.01"/>
</dbReference>
<evidence type="ECO:0000256" key="1">
    <source>
        <dbReference type="SAM" id="Phobius"/>
    </source>
</evidence>
<feature type="transmembrane region" description="Helical" evidence="1">
    <location>
        <begin position="67"/>
        <end position="87"/>
    </location>
</feature>
<keyword evidence="1" id="KW-0472">Membrane</keyword>
<feature type="transmembrane region" description="Helical" evidence="1">
    <location>
        <begin position="99"/>
        <end position="123"/>
    </location>
</feature>
<keyword evidence="1" id="KW-1133">Transmembrane helix</keyword>
<feature type="domain" description="PGG" evidence="2">
    <location>
        <begin position="19"/>
        <end position="92"/>
    </location>
</feature>